<comment type="similarity">
    <text evidence="7">Belongs to the binding-protein-dependent transport system permease family.</text>
</comment>
<evidence type="ECO:0000259" key="8">
    <source>
        <dbReference type="PROSITE" id="PS50928"/>
    </source>
</evidence>
<keyword evidence="2 7" id="KW-0813">Transport</keyword>
<keyword evidence="3" id="KW-1003">Cell membrane</keyword>
<evidence type="ECO:0000256" key="1">
    <source>
        <dbReference type="ARBA" id="ARBA00004651"/>
    </source>
</evidence>
<evidence type="ECO:0000256" key="4">
    <source>
        <dbReference type="ARBA" id="ARBA00022692"/>
    </source>
</evidence>
<dbReference type="PROSITE" id="PS50928">
    <property type="entry name" value="ABC_TM1"/>
    <property type="match status" value="1"/>
</dbReference>
<keyword evidence="5 7" id="KW-1133">Transmembrane helix</keyword>
<evidence type="ECO:0000256" key="6">
    <source>
        <dbReference type="ARBA" id="ARBA00023136"/>
    </source>
</evidence>
<dbReference type="GO" id="GO:0005886">
    <property type="term" value="C:plasma membrane"/>
    <property type="evidence" value="ECO:0007669"/>
    <property type="project" value="UniProtKB-SubCell"/>
</dbReference>
<dbReference type="GO" id="GO:0055085">
    <property type="term" value="P:transmembrane transport"/>
    <property type="evidence" value="ECO:0007669"/>
    <property type="project" value="InterPro"/>
</dbReference>
<comment type="caution">
    <text evidence="9">The sequence shown here is derived from an EMBL/GenBank/DDBJ whole genome shotgun (WGS) entry which is preliminary data.</text>
</comment>
<dbReference type="InterPro" id="IPR035906">
    <property type="entry name" value="MetI-like_sf"/>
</dbReference>
<evidence type="ECO:0000256" key="2">
    <source>
        <dbReference type="ARBA" id="ARBA00022448"/>
    </source>
</evidence>
<evidence type="ECO:0000256" key="7">
    <source>
        <dbReference type="RuleBase" id="RU363032"/>
    </source>
</evidence>
<organism evidence="9 10">
    <name type="scientific">Holtiella tumoricola</name>
    <dbReference type="NCBI Taxonomy" id="3018743"/>
    <lineage>
        <taxon>Bacteria</taxon>
        <taxon>Bacillati</taxon>
        <taxon>Bacillota</taxon>
        <taxon>Clostridia</taxon>
        <taxon>Lachnospirales</taxon>
        <taxon>Cellulosilyticaceae</taxon>
        <taxon>Holtiella</taxon>
    </lineage>
</organism>
<sequence>MNLLKKITKFPTLYGILSVIFMWQLLSLALQSNVLPTPFKAITSFITLFPTILYKHILVSIYRIALALSISLLLGISLGMACGLYPTLDKLLSPITYILYPLPKVAFLPLFMIFMGIGDASKVTLMVSIIIFQVLIAVRDGIKEIPLELFQSMKTLGLTPIQLYKHLVVPAMLPKLFSAIRISLGICISALFFAENFATSYGIGYLIMNAWSMVEYPKMFAGIIGLSLLGLILFKLVDLLETKCCPWLKK</sequence>
<dbReference type="EMBL" id="JAQIFT010000014">
    <property type="protein sequence ID" value="MDA3730560.1"/>
    <property type="molecule type" value="Genomic_DNA"/>
</dbReference>
<protein>
    <submittedName>
        <fullName evidence="9">ABC transporter permease</fullName>
    </submittedName>
</protein>
<evidence type="ECO:0000313" key="10">
    <source>
        <dbReference type="Proteomes" id="UP001169242"/>
    </source>
</evidence>
<dbReference type="InterPro" id="IPR000515">
    <property type="entry name" value="MetI-like"/>
</dbReference>
<evidence type="ECO:0000256" key="3">
    <source>
        <dbReference type="ARBA" id="ARBA00022475"/>
    </source>
</evidence>
<dbReference type="RefSeq" id="WP_271011164.1">
    <property type="nucleotide sequence ID" value="NZ_JAQIFT010000014.1"/>
</dbReference>
<reference evidence="9" key="1">
    <citation type="journal article" date="2023" name="Int. J. Syst. Evol. Microbiol.">
        <title>&lt;i&gt;Holtiella tumoricola&lt;/i&gt; gen. nov. sp. nov., isolated from a human clinical sample.</title>
        <authorList>
            <person name="Allen-Vercoe E."/>
            <person name="Daigneault M.C."/>
            <person name="Vancuren S.J."/>
            <person name="Cochrane K."/>
            <person name="O'Neal L.L."/>
            <person name="Sankaranarayanan K."/>
            <person name="Lawson P.A."/>
        </authorList>
    </citation>
    <scope>NUCLEOTIDE SEQUENCE</scope>
    <source>
        <strain evidence="9">CC70A</strain>
    </source>
</reference>
<dbReference type="PANTHER" id="PTHR30151">
    <property type="entry name" value="ALKANE SULFONATE ABC TRANSPORTER-RELATED, MEMBRANE SUBUNIT"/>
    <property type="match status" value="1"/>
</dbReference>
<feature type="transmembrane region" description="Helical" evidence="7">
    <location>
        <begin position="61"/>
        <end position="85"/>
    </location>
</feature>
<keyword evidence="10" id="KW-1185">Reference proteome</keyword>
<dbReference type="SUPFAM" id="SSF161098">
    <property type="entry name" value="MetI-like"/>
    <property type="match status" value="1"/>
</dbReference>
<feature type="transmembrane region" description="Helical" evidence="7">
    <location>
        <begin position="12"/>
        <end position="30"/>
    </location>
</feature>
<dbReference type="Pfam" id="PF00528">
    <property type="entry name" value="BPD_transp_1"/>
    <property type="match status" value="1"/>
</dbReference>
<feature type="transmembrane region" description="Helical" evidence="7">
    <location>
        <begin position="182"/>
        <end position="207"/>
    </location>
</feature>
<comment type="subcellular location">
    <subcellularLocation>
        <location evidence="1 7">Cell membrane</location>
        <topology evidence="1 7">Multi-pass membrane protein</topology>
    </subcellularLocation>
</comment>
<feature type="transmembrane region" description="Helical" evidence="7">
    <location>
        <begin position="219"/>
        <end position="240"/>
    </location>
</feature>
<accession>A0AA42DK95</accession>
<proteinExistence type="inferred from homology"/>
<dbReference type="Gene3D" id="1.10.3720.10">
    <property type="entry name" value="MetI-like"/>
    <property type="match status" value="1"/>
</dbReference>
<feature type="domain" description="ABC transmembrane type-1" evidence="8">
    <location>
        <begin position="57"/>
        <end position="241"/>
    </location>
</feature>
<name>A0AA42DK95_9FIRM</name>
<gene>
    <name evidence="9" type="ORF">PBV87_03450</name>
</gene>
<dbReference type="CDD" id="cd06261">
    <property type="entry name" value="TM_PBP2"/>
    <property type="match status" value="1"/>
</dbReference>
<keyword evidence="6 7" id="KW-0472">Membrane</keyword>
<dbReference type="AlphaFoldDB" id="A0AA42DK95"/>
<evidence type="ECO:0000313" key="9">
    <source>
        <dbReference type="EMBL" id="MDA3730560.1"/>
    </source>
</evidence>
<evidence type="ECO:0000256" key="5">
    <source>
        <dbReference type="ARBA" id="ARBA00022989"/>
    </source>
</evidence>
<dbReference type="PANTHER" id="PTHR30151:SF20">
    <property type="entry name" value="ABC TRANSPORTER PERMEASE PROTEIN HI_0355-RELATED"/>
    <property type="match status" value="1"/>
</dbReference>
<dbReference type="Proteomes" id="UP001169242">
    <property type="component" value="Unassembled WGS sequence"/>
</dbReference>
<keyword evidence="4 7" id="KW-0812">Transmembrane</keyword>